<feature type="transmembrane region" description="Helical" evidence="9">
    <location>
        <begin position="979"/>
        <end position="995"/>
    </location>
</feature>
<feature type="transmembrane region" description="Helical" evidence="9">
    <location>
        <begin position="1001"/>
        <end position="1019"/>
    </location>
</feature>
<dbReference type="PROSITE" id="PS50893">
    <property type="entry name" value="ABC_TRANSPORTER_2"/>
    <property type="match status" value="2"/>
</dbReference>
<dbReference type="CDD" id="cd18606">
    <property type="entry name" value="ABC_6TM_YOR1_D2_like"/>
    <property type="match status" value="1"/>
</dbReference>
<keyword evidence="4" id="KW-0547">Nucleotide-binding</keyword>
<evidence type="ECO:0000256" key="6">
    <source>
        <dbReference type="ARBA" id="ARBA00022989"/>
    </source>
</evidence>
<dbReference type="Pfam" id="PF00005">
    <property type="entry name" value="ABC_tran"/>
    <property type="match status" value="2"/>
</dbReference>
<evidence type="ECO:0000256" key="7">
    <source>
        <dbReference type="ARBA" id="ARBA00023136"/>
    </source>
</evidence>
<feature type="region of interest" description="Disordered" evidence="8">
    <location>
        <begin position="1"/>
        <end position="91"/>
    </location>
</feature>
<dbReference type="Gene3D" id="1.20.1560.10">
    <property type="entry name" value="ABC transporter type 1, transmembrane domain"/>
    <property type="match status" value="2"/>
</dbReference>
<gene>
    <name evidence="12" type="ORF">PG996_015635</name>
</gene>
<feature type="domain" description="ABC transporter" evidence="10">
    <location>
        <begin position="1178"/>
        <end position="1419"/>
    </location>
</feature>
<dbReference type="Gene3D" id="3.40.50.300">
    <property type="entry name" value="P-loop containing nucleotide triphosphate hydrolases"/>
    <property type="match status" value="2"/>
</dbReference>
<feature type="region of interest" description="Disordered" evidence="8">
    <location>
        <begin position="284"/>
        <end position="326"/>
    </location>
</feature>
<keyword evidence="7 9" id="KW-0472">Membrane</keyword>
<proteinExistence type="predicted"/>
<feature type="region of interest" description="Disordered" evidence="8">
    <location>
        <begin position="556"/>
        <end position="589"/>
    </location>
</feature>
<accession>A0ABR1TNZ4</accession>
<dbReference type="InterPro" id="IPR036640">
    <property type="entry name" value="ABC1_TM_sf"/>
</dbReference>
<dbReference type="InterPro" id="IPR017871">
    <property type="entry name" value="ABC_transporter-like_CS"/>
</dbReference>
<comment type="subcellular location">
    <subcellularLocation>
        <location evidence="1">Membrane</location>
    </subcellularLocation>
</comment>
<dbReference type="InterPro" id="IPR050173">
    <property type="entry name" value="ABC_transporter_C-like"/>
</dbReference>
<dbReference type="PANTHER" id="PTHR24223">
    <property type="entry name" value="ATP-BINDING CASSETTE SUB-FAMILY C"/>
    <property type="match status" value="1"/>
</dbReference>
<organism evidence="12 13">
    <name type="scientific">Apiospora saccharicola</name>
    <dbReference type="NCBI Taxonomy" id="335842"/>
    <lineage>
        <taxon>Eukaryota</taxon>
        <taxon>Fungi</taxon>
        <taxon>Dikarya</taxon>
        <taxon>Ascomycota</taxon>
        <taxon>Pezizomycotina</taxon>
        <taxon>Sordariomycetes</taxon>
        <taxon>Xylariomycetidae</taxon>
        <taxon>Amphisphaeriales</taxon>
        <taxon>Apiosporaceae</taxon>
        <taxon>Apiospora</taxon>
    </lineage>
</organism>
<evidence type="ECO:0000256" key="3">
    <source>
        <dbReference type="ARBA" id="ARBA00022692"/>
    </source>
</evidence>
<feature type="domain" description="ABC transmembrane type-1" evidence="11">
    <location>
        <begin position="186"/>
        <end position="516"/>
    </location>
</feature>
<dbReference type="PROSITE" id="PS50929">
    <property type="entry name" value="ABC_TM1F"/>
    <property type="match status" value="2"/>
</dbReference>
<feature type="transmembrane region" description="Helical" evidence="9">
    <location>
        <begin position="862"/>
        <end position="888"/>
    </location>
</feature>
<dbReference type="SUPFAM" id="SSF52540">
    <property type="entry name" value="P-loop containing nucleoside triphosphate hydrolases"/>
    <property type="match status" value="2"/>
</dbReference>
<dbReference type="InterPro" id="IPR003439">
    <property type="entry name" value="ABC_transporter-like_ATP-bd"/>
</dbReference>
<dbReference type="CDD" id="cd18597">
    <property type="entry name" value="ABC_6TM_YOR1_D1_like"/>
    <property type="match status" value="1"/>
</dbReference>
<dbReference type="InterPro" id="IPR003593">
    <property type="entry name" value="AAA+_ATPase"/>
</dbReference>
<sequence length="1451" mass="161804">MPDDPVDKETRPADPLAEANAPTNPEEVAPKVLDNDAEEEIAHQSEPIQTRQERQEMKRTQSQATDFSELTRTTSRASVPQQSKPWYKQPNPLRWGSIPPIPKERQVSREYNAGFLSRLTFQWMAPLMNVGYKRQLEPNDIWSVNPNRSAEKLTARFQESFNRRVGKKEKNPLVWALHETFFLEFWIGGLCQFGSSIFQVMSPFTLRYLIQFSQDAYVASQRGEPPPHIGAGVGLVIGVTVMQLLQSMGVNHFIYRGMMIGGQVRGILIGTIFEKSMIISGRARAGGEKAKNPSEESLGEKGEEKDEKKSKKKAKKAKGPPINDGTGWNNGKIVNLMSVDTYRIDQASALFHMIWTAPITCIITLVVLLINLTYSALAGFALLVIGVPVLTRAIRSLFRRRGVINKITDERVGLTQEILSSVRFVKYFGWESAFLERLTEIRNREIHAIQILLAIRNAINAVSMSLPIYASMVSFIVYSRTHPNLPPAQVFSSLALFNGLRMPLNLLPLVIGQVVDAWQSLQRCEQFLLSEEQEDEAVIKPDLDVAVQVNDANFTWERTTTQDPDKAKANATKKGKTAPPPSSDDTSTLVEEREPFKLHGLNFEIGRNELIAVIGGVGSGKTSLLSALAGDMRKTSGEVVLGANRAFCPQYAWIQNATLRQNILFGKDMDRKWYNEVIQACALQPDLDMLPNGDATEIGERGITISGGQKQRLNIARAIYYDADIVIMDDPLSAVDAHVGRHIFDNAIAGLLKDKCRILATHQLWVLNRCDRIIWMEGGKIQAVDTFANLMANDPGFQKVMETTAVEEKHEEEEVVVEEKTAETKDKKKKKRAPGLMQAEERAVASVPWSVYGDYVRAAGSIFLAPLVFLTLITSQGANIATSLWLSYWTSDKFGLSSGVYIGIYAALGTLQALLMFAFSIELTIFGTTASKALLRQAVFRTLRAPMSFFDTTPLGRITNRFSRDVDVMDNNLTDAMRMYFLTLATIISVFALIIAFFYYFVIALVPLAIVFILAASYYRSSAREVKRFESVLRSVVFAKFGEGLSGVSSIRAYGLKDKFVTELRNSIDEMNAAYYLTFSNQRWLSMRLDTIGNLLVFTTGILVVTARFSVNPSIGGLVLSYILSIVQMLQFTVRQLAEVENGMNAVERLQYYGNQLEQEAPEHTVEVRPSWPEKGEIVFDNVEMRYRANLPLVLKGMNMHVMGGERVGIVGRTGAGKSSIMSTLFRLVELSGGHITIDGLDISTLGLHDLRSRLAIIPQDPTLFRGTVRGNLDPFSEHTDLELWSALRQADLVPHDAQLEDKKDPSRINLDSVVEEDGLNFSLGQRQLMALARALVRGARIIVCDEATSSVDMETDDKIQGTIANGFRGCTLLCIAHRLRTIIGYDRICVMDAGRIAELDTPLNLWKKEDGIFRSMCDRSGIRFEDIAGAKDGLPTAVALEDQGRTEEKM</sequence>
<dbReference type="SMART" id="SM00382">
    <property type="entry name" value="AAA"/>
    <property type="match status" value="2"/>
</dbReference>
<evidence type="ECO:0000256" key="1">
    <source>
        <dbReference type="ARBA" id="ARBA00004370"/>
    </source>
</evidence>
<feature type="domain" description="ABC transmembrane type-1" evidence="11">
    <location>
        <begin position="867"/>
        <end position="1142"/>
    </location>
</feature>
<evidence type="ECO:0000256" key="8">
    <source>
        <dbReference type="SAM" id="MobiDB-lite"/>
    </source>
</evidence>
<dbReference type="InterPro" id="IPR011527">
    <property type="entry name" value="ABC1_TM_dom"/>
</dbReference>
<dbReference type="CDD" id="cd03250">
    <property type="entry name" value="ABCC_MRP_domain1"/>
    <property type="match status" value="1"/>
</dbReference>
<feature type="transmembrane region" description="Helical" evidence="9">
    <location>
        <begin position="900"/>
        <end position="926"/>
    </location>
</feature>
<feature type="transmembrane region" description="Helical" evidence="9">
    <location>
        <begin position="376"/>
        <end position="394"/>
    </location>
</feature>
<dbReference type="Proteomes" id="UP001446871">
    <property type="component" value="Unassembled WGS sequence"/>
</dbReference>
<evidence type="ECO:0000259" key="11">
    <source>
        <dbReference type="PROSITE" id="PS50929"/>
    </source>
</evidence>
<name>A0ABR1TNZ4_9PEZI</name>
<feature type="domain" description="ABC transporter" evidence="10">
    <location>
        <begin position="581"/>
        <end position="803"/>
    </location>
</feature>
<comment type="caution">
    <text evidence="12">The sequence shown here is derived from an EMBL/GenBank/DDBJ whole genome shotgun (WGS) entry which is preliminary data.</text>
</comment>
<feature type="transmembrane region" description="Helical" evidence="9">
    <location>
        <begin position="1092"/>
        <end position="1109"/>
    </location>
</feature>
<keyword evidence="6 9" id="KW-1133">Transmembrane helix</keyword>
<evidence type="ECO:0000313" key="13">
    <source>
        <dbReference type="Proteomes" id="UP001446871"/>
    </source>
</evidence>
<dbReference type="SUPFAM" id="SSF90123">
    <property type="entry name" value="ABC transporter transmembrane region"/>
    <property type="match status" value="2"/>
</dbReference>
<evidence type="ECO:0000256" key="9">
    <source>
        <dbReference type="SAM" id="Phobius"/>
    </source>
</evidence>
<evidence type="ECO:0000313" key="12">
    <source>
        <dbReference type="EMBL" id="KAK8047571.1"/>
    </source>
</evidence>
<dbReference type="PROSITE" id="PS00211">
    <property type="entry name" value="ABC_TRANSPORTER_1"/>
    <property type="match status" value="2"/>
</dbReference>
<dbReference type="Pfam" id="PF00664">
    <property type="entry name" value="ABC_membrane"/>
    <property type="match status" value="2"/>
</dbReference>
<dbReference type="PANTHER" id="PTHR24223:SF464">
    <property type="entry name" value="ABC-TYPE TRANSPORTER CICA"/>
    <property type="match status" value="1"/>
</dbReference>
<feature type="compositionally biased region" description="Polar residues" evidence="8">
    <location>
        <begin position="60"/>
        <end position="84"/>
    </location>
</feature>
<reference evidence="12 13" key="1">
    <citation type="submission" date="2023-01" db="EMBL/GenBank/DDBJ databases">
        <title>Analysis of 21 Apiospora genomes using comparative genomics revels a genus with tremendous synthesis potential of carbohydrate active enzymes and secondary metabolites.</title>
        <authorList>
            <person name="Sorensen T."/>
        </authorList>
    </citation>
    <scope>NUCLEOTIDE SEQUENCE [LARGE SCALE GENOMIC DNA]</scope>
    <source>
        <strain evidence="12 13">CBS 83171</strain>
    </source>
</reference>
<keyword evidence="3 9" id="KW-0812">Transmembrane</keyword>
<evidence type="ECO:0000259" key="10">
    <source>
        <dbReference type="PROSITE" id="PS50893"/>
    </source>
</evidence>
<dbReference type="CDD" id="cd03244">
    <property type="entry name" value="ABCC_MRP_domain2"/>
    <property type="match status" value="1"/>
</dbReference>
<evidence type="ECO:0000256" key="4">
    <source>
        <dbReference type="ARBA" id="ARBA00022741"/>
    </source>
</evidence>
<keyword evidence="5" id="KW-0067">ATP-binding</keyword>
<keyword evidence="2" id="KW-0813">Transport</keyword>
<dbReference type="EMBL" id="JAQQWM010000009">
    <property type="protein sequence ID" value="KAK8047571.1"/>
    <property type="molecule type" value="Genomic_DNA"/>
</dbReference>
<feature type="compositionally biased region" description="Basic and acidic residues" evidence="8">
    <location>
        <begin position="1"/>
        <end position="12"/>
    </location>
</feature>
<evidence type="ECO:0000256" key="2">
    <source>
        <dbReference type="ARBA" id="ARBA00022448"/>
    </source>
</evidence>
<protein>
    <submittedName>
        <fullName evidence="12">Uncharacterized protein</fullName>
    </submittedName>
</protein>
<evidence type="ECO:0000256" key="5">
    <source>
        <dbReference type="ARBA" id="ARBA00022840"/>
    </source>
</evidence>
<feature type="transmembrane region" description="Helical" evidence="9">
    <location>
        <begin position="229"/>
        <end position="250"/>
    </location>
</feature>
<keyword evidence="13" id="KW-1185">Reference proteome</keyword>
<feature type="compositionally biased region" description="Basic and acidic residues" evidence="8">
    <location>
        <begin position="285"/>
        <end position="309"/>
    </location>
</feature>
<dbReference type="InterPro" id="IPR027417">
    <property type="entry name" value="P-loop_NTPase"/>
</dbReference>
<feature type="transmembrane region" description="Helical" evidence="9">
    <location>
        <begin position="349"/>
        <end position="370"/>
    </location>
</feature>